<evidence type="ECO:0000313" key="1">
    <source>
        <dbReference type="RefSeq" id="XP_028131319.1"/>
    </source>
</evidence>
<sequence>MHRLNRNHKNKINLEELSDAQLFDFIDSVEIDDSIYSSDDSIVDPDYVDNSIEPEKPYSLSKVSEAKSQVIDDCIQEMLEAETTDAFVNNINLPMDISNVDQPAASSTLVLDDVATKTSRN</sequence>
<gene>
    <name evidence="1" type="primary">LOC114327023</name>
</gene>
<dbReference type="InParanoid" id="A0A6P7F6E7"/>
<accession>A0A6P7F6E7</accession>
<dbReference type="AlphaFoldDB" id="A0A6P7F6E7"/>
<proteinExistence type="predicted"/>
<organism evidence="1">
    <name type="scientific">Diabrotica virgifera virgifera</name>
    <name type="common">western corn rootworm</name>
    <dbReference type="NCBI Taxonomy" id="50390"/>
    <lineage>
        <taxon>Eukaryota</taxon>
        <taxon>Metazoa</taxon>
        <taxon>Ecdysozoa</taxon>
        <taxon>Arthropoda</taxon>
        <taxon>Hexapoda</taxon>
        <taxon>Insecta</taxon>
        <taxon>Pterygota</taxon>
        <taxon>Neoptera</taxon>
        <taxon>Endopterygota</taxon>
        <taxon>Coleoptera</taxon>
        <taxon>Polyphaga</taxon>
        <taxon>Cucujiformia</taxon>
        <taxon>Chrysomeloidea</taxon>
        <taxon>Chrysomelidae</taxon>
        <taxon>Galerucinae</taxon>
        <taxon>Diabroticina</taxon>
        <taxon>Diabroticites</taxon>
        <taxon>Diabrotica</taxon>
    </lineage>
</organism>
<protein>
    <submittedName>
        <fullName evidence="1">Uncharacterized protein LOC114327023</fullName>
    </submittedName>
</protein>
<dbReference type="RefSeq" id="XP_028131319.1">
    <property type="nucleotide sequence ID" value="XM_028275518.1"/>
</dbReference>
<reference evidence="1" key="1">
    <citation type="submission" date="2025-08" db="UniProtKB">
        <authorList>
            <consortium name="RefSeq"/>
        </authorList>
    </citation>
    <scope>IDENTIFICATION</scope>
    <source>
        <tissue evidence="1">Whole insect</tissue>
    </source>
</reference>
<name>A0A6P7F6E7_DIAVI</name>